<evidence type="ECO:0000313" key="2">
    <source>
        <dbReference type="EMBL" id="MBB4013594.1"/>
    </source>
</evidence>
<gene>
    <name evidence="2" type="ORF">GGR36_002940</name>
</gene>
<dbReference type="SUPFAM" id="SSF48695">
    <property type="entry name" value="Multiheme cytochromes"/>
    <property type="match status" value="1"/>
</dbReference>
<comment type="caution">
    <text evidence="2">The sequence shown here is derived from an EMBL/GenBank/DDBJ whole genome shotgun (WGS) entry which is preliminary data.</text>
</comment>
<evidence type="ECO:0000313" key="3">
    <source>
        <dbReference type="Proteomes" id="UP000561045"/>
    </source>
</evidence>
<dbReference type="RefSeq" id="WP_183635470.1">
    <property type="nucleotide sequence ID" value="NZ_BAABLE010000005.1"/>
</dbReference>
<dbReference type="InterPro" id="IPR036280">
    <property type="entry name" value="Multihaem_cyt_sf"/>
</dbReference>
<proteinExistence type="predicted"/>
<accession>A0A840BM72</accession>
<reference evidence="2 3" key="1">
    <citation type="submission" date="2020-08" db="EMBL/GenBank/DDBJ databases">
        <title>Genomic Encyclopedia of Type Strains, Phase IV (KMG-IV): sequencing the most valuable type-strain genomes for metagenomic binning, comparative biology and taxonomic classification.</title>
        <authorList>
            <person name="Goeker M."/>
        </authorList>
    </citation>
    <scope>NUCLEOTIDE SEQUENCE [LARGE SCALE GENOMIC DNA]</scope>
    <source>
        <strain evidence="2 3">DSM 106739</strain>
    </source>
</reference>
<feature type="chain" id="PRO_5032320456" evidence="1">
    <location>
        <begin position="25"/>
        <end position="413"/>
    </location>
</feature>
<keyword evidence="3" id="KW-1185">Reference proteome</keyword>
<sequence length="413" mass="43648">MNNLFSSIKSSAVVATFAASVLLAGCGGGGGDAPSNPGTGTTPPPVATTPTVYEAAKAPAKLSAWNLVKLSGNTLSLNSAMVPFDLNSTLFTDYAFKLRALYVPAGKTIGYTSAPNDPLDFPIGTVLAKTFYYPKATGTDAAYLPVAQKTQAVQGATIDMSAYRLIETRLLVRQADGSWAGLPYVWDDDQKDATLTTQGKYISMELVPDVGASQKFTYAVPNSQTCQQCHAAKSNGSGSTTPIGPKARNLNKMYDYGNGTVANQLTHLDDLKLLSGFTGVGNAPASADWKDTTKTLDQRASAYLDVNCAHCHNSKGYASQSGLLLNYDNIGNATATDTWGVCKIPLAYVGTGQPGYKYDINPGSPETSILLYRMSHVGASQTMPVVGRQTNHIEALSVVNDWIRQLALAACTP</sequence>
<dbReference type="NCBIfam" id="TIGR03806">
    <property type="entry name" value="chp_HNE_0200"/>
    <property type="match status" value="1"/>
</dbReference>
<name>A0A840BM72_9RHOO</name>
<dbReference type="InterPro" id="IPR022269">
    <property type="entry name" value="SO_2930-like_C"/>
</dbReference>
<dbReference type="AlphaFoldDB" id="A0A840BM72"/>
<keyword evidence="1" id="KW-0732">Signal</keyword>
<dbReference type="Proteomes" id="UP000561045">
    <property type="component" value="Unassembled WGS sequence"/>
</dbReference>
<feature type="signal peptide" evidence="1">
    <location>
        <begin position="1"/>
        <end position="24"/>
    </location>
</feature>
<protein>
    <submittedName>
        <fullName evidence="2">Putative repeat protein (TIGR03806 family)</fullName>
    </submittedName>
</protein>
<evidence type="ECO:0000256" key="1">
    <source>
        <dbReference type="SAM" id="SignalP"/>
    </source>
</evidence>
<organism evidence="2 3">
    <name type="scientific">Niveibacterium umoris</name>
    <dbReference type="NCBI Taxonomy" id="1193620"/>
    <lineage>
        <taxon>Bacteria</taxon>
        <taxon>Pseudomonadati</taxon>
        <taxon>Pseudomonadota</taxon>
        <taxon>Betaproteobacteria</taxon>
        <taxon>Rhodocyclales</taxon>
        <taxon>Rhodocyclaceae</taxon>
        <taxon>Niveibacterium</taxon>
    </lineage>
</organism>
<dbReference type="EMBL" id="JACIET010000002">
    <property type="protein sequence ID" value="MBB4013594.1"/>
    <property type="molecule type" value="Genomic_DNA"/>
</dbReference>